<keyword evidence="2" id="KW-0496">Mitochondrion</keyword>
<evidence type="ECO:0000313" key="2">
    <source>
        <dbReference type="EMBL" id="UZT27138.1"/>
    </source>
</evidence>
<name>A0A9E8G3X0_9ANNE</name>
<dbReference type="Gene3D" id="1.10.287.3510">
    <property type="match status" value="1"/>
</dbReference>
<evidence type="ECO:0000256" key="1">
    <source>
        <dbReference type="SAM" id="Phobius"/>
    </source>
</evidence>
<organism evidence="2">
    <name type="scientific">Sternaspis chinensis</name>
    <dbReference type="NCBI Taxonomy" id="2607890"/>
    <lineage>
        <taxon>Eukaryota</taxon>
        <taxon>Metazoa</taxon>
        <taxon>Spiralia</taxon>
        <taxon>Lophotrochozoa</taxon>
        <taxon>Annelida</taxon>
        <taxon>Polychaeta</taxon>
        <taxon>Sedentaria</taxon>
        <taxon>Canalipalpata</taxon>
        <taxon>Terebellida</taxon>
        <taxon>Cirratuliformia</taxon>
        <taxon>Sternaspidae</taxon>
        <taxon>Sternaspis</taxon>
    </lineage>
</organism>
<feature type="transmembrane region" description="Helical" evidence="1">
    <location>
        <begin position="6"/>
        <end position="22"/>
    </location>
</feature>
<protein>
    <submittedName>
        <fullName evidence="2">NADH dehydrogenase subunit 4L</fullName>
    </submittedName>
</protein>
<sequence length="96" mass="10764">MLSQAHFTFLPITMLVILFTLTTQRKHFLMTLLSLEAIILLFTLTIPLVLMTSNLFMILIILCLGACEASLGLALLVIMTRFYASDLIKTLSINKC</sequence>
<keyword evidence="1" id="KW-0812">Transmembrane</keyword>
<keyword evidence="1" id="KW-1133">Transmembrane helix</keyword>
<keyword evidence="1" id="KW-0472">Membrane</keyword>
<gene>
    <name evidence="2" type="primary">nad4l</name>
</gene>
<dbReference type="AlphaFoldDB" id="A0A9E8G3X0"/>
<dbReference type="EMBL" id="ON156972">
    <property type="protein sequence ID" value="UZT27138.1"/>
    <property type="molecule type" value="Genomic_DNA"/>
</dbReference>
<feature type="transmembrane region" description="Helical" evidence="1">
    <location>
        <begin position="56"/>
        <end position="79"/>
    </location>
</feature>
<feature type="transmembrane region" description="Helical" evidence="1">
    <location>
        <begin position="29"/>
        <end position="50"/>
    </location>
</feature>
<proteinExistence type="predicted"/>
<geneLocation type="mitochondrion" evidence="2"/>
<accession>A0A9E8G3X0</accession>
<reference evidence="2" key="1">
    <citation type="submission" date="2022-04" db="EMBL/GenBank/DDBJ databases">
        <authorList>
            <person name="Ge M."/>
            <person name="Mo J."/>
        </authorList>
    </citation>
    <scope>NUCLEOTIDE SEQUENCE</scope>
</reference>